<feature type="domain" description="Copper amine oxidase-like N-terminal" evidence="3">
    <location>
        <begin position="34"/>
        <end position="92"/>
    </location>
</feature>
<keyword evidence="5" id="KW-1185">Reference proteome</keyword>
<dbReference type="RefSeq" id="WP_038261800.1">
    <property type="nucleotide sequence ID" value="NZ_FSRH01000009.1"/>
</dbReference>
<keyword evidence="2" id="KW-0732">Signal</keyword>
<dbReference type="Gene3D" id="3.30.457.10">
    <property type="entry name" value="Copper amine oxidase-like, N-terminal domain"/>
    <property type="match status" value="1"/>
</dbReference>
<gene>
    <name evidence="4" type="ORF">CLIT_4c00100</name>
</gene>
<dbReference type="SUPFAM" id="SSF55383">
    <property type="entry name" value="Copper amine oxidase, domain N"/>
    <property type="match status" value="1"/>
</dbReference>
<protein>
    <recommendedName>
        <fullName evidence="3">Copper amine oxidase-like N-terminal domain-containing protein</fullName>
    </recommendedName>
</protein>
<dbReference type="InterPro" id="IPR012854">
    <property type="entry name" value="Cu_amine_oxidase-like_N"/>
</dbReference>
<organism evidence="4 5">
    <name type="scientific">Peptoclostridium litorale DSM 5388</name>
    <dbReference type="NCBI Taxonomy" id="1121324"/>
    <lineage>
        <taxon>Bacteria</taxon>
        <taxon>Bacillati</taxon>
        <taxon>Bacillota</taxon>
        <taxon>Clostridia</taxon>
        <taxon>Peptostreptococcales</taxon>
        <taxon>Peptoclostridiaceae</taxon>
        <taxon>Peptoclostridium</taxon>
    </lineage>
</organism>
<dbReference type="Pfam" id="PF07833">
    <property type="entry name" value="Cu_amine_oxidN1"/>
    <property type="match status" value="1"/>
</dbReference>
<dbReference type="Proteomes" id="UP000027946">
    <property type="component" value="Unassembled WGS sequence"/>
</dbReference>
<dbReference type="InterPro" id="IPR036582">
    <property type="entry name" value="Mao_N_sf"/>
</dbReference>
<proteinExistence type="predicted"/>
<reference evidence="4 5" key="1">
    <citation type="submission" date="2014-03" db="EMBL/GenBank/DDBJ databases">
        <title>Genome sequence of Clostridium litorale W6, DSM 5388.</title>
        <authorList>
            <person name="Poehlein A."/>
            <person name="Jagirdar A."/>
            <person name="Khonsari B."/>
            <person name="Chibani C.M."/>
            <person name="Gutierrez Gutierrez D.A."/>
            <person name="Davydova E."/>
            <person name="Alghaithi H.S."/>
            <person name="Nair K.P."/>
            <person name="Dhamotharan K."/>
            <person name="Chandran L."/>
            <person name="G W."/>
            <person name="Daniel R."/>
        </authorList>
    </citation>
    <scope>NUCLEOTIDE SEQUENCE [LARGE SCALE GENOMIC DNA]</scope>
    <source>
        <strain evidence="4 5">W6</strain>
    </source>
</reference>
<accession>A0A069RHC3</accession>
<dbReference type="OrthoDB" id="9780101at2"/>
<dbReference type="EMBL" id="JJMM01000004">
    <property type="protein sequence ID" value="KDR96173.1"/>
    <property type="molecule type" value="Genomic_DNA"/>
</dbReference>
<evidence type="ECO:0000256" key="1">
    <source>
        <dbReference type="SAM" id="Coils"/>
    </source>
</evidence>
<feature type="coiled-coil region" evidence="1">
    <location>
        <begin position="119"/>
        <end position="151"/>
    </location>
</feature>
<evidence type="ECO:0000256" key="2">
    <source>
        <dbReference type="SAM" id="SignalP"/>
    </source>
</evidence>
<dbReference type="AlphaFoldDB" id="A0A069RHC3"/>
<feature type="signal peptide" evidence="2">
    <location>
        <begin position="1"/>
        <end position="29"/>
    </location>
</feature>
<evidence type="ECO:0000259" key="3">
    <source>
        <dbReference type="Pfam" id="PF07833"/>
    </source>
</evidence>
<feature type="chain" id="PRO_5030002493" description="Copper amine oxidase-like N-terminal domain-containing protein" evidence="2">
    <location>
        <begin position="30"/>
        <end position="269"/>
    </location>
</feature>
<sequence length="269" mass="31748">MENKTIKKMINKAALLVMLFCMFSASSYAQEYTTKDITVMIPGIKLIYNGEQEQLSSEPFIYENRVYLPLDAVSKMMGSEITLDPDRPYIYISRPGSKPIEIDSSKGYDYVQESLSRPYDAYEDDKEQKEIERLKYELAKERKKNEILSGDYGDDDDDDEDLDDIEDEIRDDYDRYTKGDKTLEFDIKLSWSSGDVKVKMEGDFDKSDSGYWGERDKDEFRDYIEDICRDITREFKEDVRVYVEDEEGDDLARYNYDYSDKDLDVDYER</sequence>
<dbReference type="STRING" id="1121324.CLIT_4c00100"/>
<comment type="caution">
    <text evidence="4">The sequence shown here is derived from an EMBL/GenBank/DDBJ whole genome shotgun (WGS) entry which is preliminary data.</text>
</comment>
<evidence type="ECO:0000313" key="4">
    <source>
        <dbReference type="EMBL" id="KDR96173.1"/>
    </source>
</evidence>
<evidence type="ECO:0000313" key="5">
    <source>
        <dbReference type="Proteomes" id="UP000027946"/>
    </source>
</evidence>
<name>A0A069RHC3_PEPLI</name>
<keyword evidence="1" id="KW-0175">Coiled coil</keyword>